<evidence type="ECO:0000313" key="1">
    <source>
        <dbReference type="EMBL" id="VVB14244.1"/>
    </source>
</evidence>
<name>A0A565CL08_9BRAS</name>
<dbReference type="Proteomes" id="UP000489600">
    <property type="component" value="Unassembled WGS sequence"/>
</dbReference>
<dbReference type="AlphaFoldDB" id="A0A565CL08"/>
<organism evidence="1 2">
    <name type="scientific">Arabis nemorensis</name>
    <dbReference type="NCBI Taxonomy" id="586526"/>
    <lineage>
        <taxon>Eukaryota</taxon>
        <taxon>Viridiplantae</taxon>
        <taxon>Streptophyta</taxon>
        <taxon>Embryophyta</taxon>
        <taxon>Tracheophyta</taxon>
        <taxon>Spermatophyta</taxon>
        <taxon>Magnoliopsida</taxon>
        <taxon>eudicotyledons</taxon>
        <taxon>Gunneridae</taxon>
        <taxon>Pentapetalae</taxon>
        <taxon>rosids</taxon>
        <taxon>malvids</taxon>
        <taxon>Brassicales</taxon>
        <taxon>Brassicaceae</taxon>
        <taxon>Arabideae</taxon>
        <taxon>Arabis</taxon>
    </lineage>
</organism>
<protein>
    <submittedName>
        <fullName evidence="1">Uncharacterized protein</fullName>
    </submittedName>
</protein>
<evidence type="ECO:0000313" key="2">
    <source>
        <dbReference type="Proteomes" id="UP000489600"/>
    </source>
</evidence>
<reference evidence="1" key="1">
    <citation type="submission" date="2019-07" db="EMBL/GenBank/DDBJ databases">
        <authorList>
            <person name="Dittberner H."/>
        </authorList>
    </citation>
    <scope>NUCLEOTIDE SEQUENCE [LARGE SCALE GENOMIC DNA]</scope>
</reference>
<gene>
    <name evidence="1" type="ORF">ANE_LOCUS24688</name>
</gene>
<dbReference type="EMBL" id="CABITT030000008">
    <property type="protein sequence ID" value="VVB14244.1"/>
    <property type="molecule type" value="Genomic_DNA"/>
</dbReference>
<keyword evidence="2" id="KW-1185">Reference proteome</keyword>
<accession>A0A565CL08</accession>
<dbReference type="OrthoDB" id="1080217at2759"/>
<comment type="caution">
    <text evidence="1">The sequence shown here is derived from an EMBL/GenBank/DDBJ whole genome shotgun (WGS) entry which is preliminary data.</text>
</comment>
<sequence length="64" mass="7251">MHHLDRIVLCVGVVDDLPQNSHTFDENKESKGRRQEAVGTRIRRRFNNVKKLLIPPSIPSSSAS</sequence>
<proteinExistence type="predicted"/>